<feature type="transmembrane region" description="Helical" evidence="1">
    <location>
        <begin position="221"/>
        <end position="241"/>
    </location>
</feature>
<evidence type="ECO:0000313" key="4">
    <source>
        <dbReference type="Proteomes" id="UP000184048"/>
    </source>
</evidence>
<accession>A0A1M5GG22</accession>
<feature type="transmembrane region" description="Helical" evidence="1">
    <location>
        <begin position="333"/>
        <end position="350"/>
    </location>
</feature>
<evidence type="ECO:0000313" key="3">
    <source>
        <dbReference type="EMBL" id="SHG02667.1"/>
    </source>
</evidence>
<dbReference type="EMBL" id="FQUU01000032">
    <property type="protein sequence ID" value="SHG02667.1"/>
    <property type="molecule type" value="Genomic_DNA"/>
</dbReference>
<feature type="transmembrane region" description="Helical" evidence="1">
    <location>
        <begin position="131"/>
        <end position="148"/>
    </location>
</feature>
<dbReference type="AlphaFoldDB" id="A0A1M5GG22"/>
<dbReference type="InterPro" id="IPR038731">
    <property type="entry name" value="RgtA/B/C-like"/>
</dbReference>
<dbReference type="OrthoDB" id="147193at2"/>
<protein>
    <submittedName>
        <fullName evidence="3">Dolichyl-phosphate-mannose-protein mannosyltransferase</fullName>
    </submittedName>
</protein>
<keyword evidence="3" id="KW-0328">Glycosyltransferase</keyword>
<reference evidence="3 4" key="1">
    <citation type="submission" date="2016-11" db="EMBL/GenBank/DDBJ databases">
        <authorList>
            <person name="Jaros S."/>
            <person name="Januszkiewicz K."/>
            <person name="Wedrychowicz H."/>
        </authorList>
    </citation>
    <scope>NUCLEOTIDE SEQUENCE [LARGE SCALE GENOMIC DNA]</scope>
    <source>
        <strain evidence="3 4">DSM 18119</strain>
    </source>
</reference>
<keyword evidence="3" id="KW-0808">Transferase</keyword>
<keyword evidence="1" id="KW-0812">Transmembrane</keyword>
<dbReference type="GO" id="GO:0016757">
    <property type="term" value="F:glycosyltransferase activity"/>
    <property type="evidence" value="ECO:0007669"/>
    <property type="project" value="UniProtKB-KW"/>
</dbReference>
<dbReference type="Pfam" id="PF13231">
    <property type="entry name" value="PMT_2"/>
    <property type="match status" value="1"/>
</dbReference>
<feature type="transmembrane region" description="Helical" evidence="1">
    <location>
        <begin position="307"/>
        <end position="327"/>
    </location>
</feature>
<feature type="transmembrane region" description="Helical" evidence="1">
    <location>
        <begin position="21"/>
        <end position="38"/>
    </location>
</feature>
<proteinExistence type="predicted"/>
<feature type="transmembrane region" description="Helical" evidence="1">
    <location>
        <begin position="362"/>
        <end position="382"/>
    </location>
</feature>
<evidence type="ECO:0000259" key="2">
    <source>
        <dbReference type="Pfam" id="PF13231"/>
    </source>
</evidence>
<feature type="transmembrane region" description="Helical" evidence="1">
    <location>
        <begin position="183"/>
        <end position="209"/>
    </location>
</feature>
<gene>
    <name evidence="3" type="ORF">SAMN02745131_04139</name>
</gene>
<dbReference type="STRING" id="1121884.SAMN02745131_04139"/>
<evidence type="ECO:0000256" key="1">
    <source>
        <dbReference type="SAM" id="Phobius"/>
    </source>
</evidence>
<feature type="transmembrane region" description="Helical" evidence="1">
    <location>
        <begin position="154"/>
        <end position="171"/>
    </location>
</feature>
<keyword evidence="4" id="KW-1185">Reference proteome</keyword>
<feature type="transmembrane region" description="Helical" evidence="1">
    <location>
        <begin position="388"/>
        <end position="407"/>
    </location>
</feature>
<name>A0A1M5GG22_9BACT</name>
<organism evidence="3 4">
    <name type="scientific">Flavisolibacter ginsengisoli DSM 18119</name>
    <dbReference type="NCBI Taxonomy" id="1121884"/>
    <lineage>
        <taxon>Bacteria</taxon>
        <taxon>Pseudomonadati</taxon>
        <taxon>Bacteroidota</taxon>
        <taxon>Chitinophagia</taxon>
        <taxon>Chitinophagales</taxon>
        <taxon>Chitinophagaceae</taxon>
        <taxon>Flavisolibacter</taxon>
    </lineage>
</organism>
<feature type="transmembrane region" description="Helical" evidence="1">
    <location>
        <begin position="88"/>
        <end position="119"/>
    </location>
</feature>
<dbReference type="RefSeq" id="WP_072837246.1">
    <property type="nucleotide sequence ID" value="NZ_FQUU01000032.1"/>
</dbReference>
<sequence length="409" mass="47393">MIDRIRRLSRFESPTKNDWGIYFAAFIILQIPAILNFYRNDGLNNGYTLFAESLLHGHLFLPEMNYYGDMVHYGNHYYLPYPPLPSLILMPFVAIFGAGQVNTVAIATLISCINLYLLYKILVHLLIPQAYFNWLLLAFIFGTGYWFALFTSHHVYAFAHIISILFQFLLINEVLGKKRWWLAGIYIGCTFLTRQFTVFYAVFALAYLLYLNKKSGQKLQLMLVLQLIFPIGCFIIIYMVYNYLRFGNVFNTGYDYILFIGVLKERVDHFGVFNIRYFLFNLYSVLIKGFNIEFKGNTYLNIKDMDLWGTSLLAASPFLVASFKAQWPKYLKVGAWITVLIILTGQLFYHNNGLEQVNTSRFTLDFLPLLFVLTALGASSIPKWLFKGMVVYAVLLNILSFAIHFIYQG</sequence>
<keyword evidence="1" id="KW-0472">Membrane</keyword>
<keyword evidence="1" id="KW-1133">Transmembrane helix</keyword>
<feature type="domain" description="Glycosyltransferase RgtA/B/C/D-like" evidence="2">
    <location>
        <begin position="82"/>
        <end position="230"/>
    </location>
</feature>
<dbReference type="Proteomes" id="UP000184048">
    <property type="component" value="Unassembled WGS sequence"/>
</dbReference>